<dbReference type="AlphaFoldDB" id="A0A2R5FQU3"/>
<name>A0A2R5FQU3_NOSCO</name>
<dbReference type="PROSITE" id="PS00330">
    <property type="entry name" value="HEMOLYSIN_CALCIUM"/>
    <property type="match status" value="3"/>
</dbReference>
<evidence type="ECO:0000313" key="3">
    <source>
        <dbReference type="EMBL" id="GBG21136.1"/>
    </source>
</evidence>
<reference evidence="3 4" key="1">
    <citation type="submission" date="2017-06" db="EMBL/GenBank/DDBJ databases">
        <title>Genome sequencing of cyanobaciteial culture collection at National Institute for Environmental Studies (NIES).</title>
        <authorList>
            <person name="Hirose Y."/>
            <person name="Shimura Y."/>
            <person name="Fujisawa T."/>
            <person name="Nakamura Y."/>
            <person name="Kawachi M."/>
        </authorList>
    </citation>
    <scope>NUCLEOTIDE SEQUENCE [LARGE SCALE GENOMIC DNA]</scope>
    <source>
        <strain evidence="3 4">NIES-4072</strain>
    </source>
</reference>
<evidence type="ECO:0000256" key="1">
    <source>
        <dbReference type="ARBA" id="ARBA00004613"/>
    </source>
</evidence>
<accession>A0A2R5FQU3</accession>
<evidence type="ECO:0000256" key="2">
    <source>
        <dbReference type="ARBA" id="ARBA00022525"/>
    </source>
</evidence>
<comment type="caution">
    <text evidence="3">The sequence shown here is derived from an EMBL/GenBank/DDBJ whole genome shotgun (WGS) entry which is preliminary data.</text>
</comment>
<dbReference type="InterPro" id="IPR001343">
    <property type="entry name" value="Hemolysn_Ca-bd"/>
</dbReference>
<keyword evidence="4" id="KW-1185">Reference proteome</keyword>
<gene>
    <name evidence="3" type="ORF">NIES4072_48190</name>
</gene>
<dbReference type="EMBL" id="BDUD01000001">
    <property type="protein sequence ID" value="GBG21136.1"/>
    <property type="molecule type" value="Genomic_DNA"/>
</dbReference>
<dbReference type="PANTHER" id="PTHR38340:SF1">
    <property type="entry name" value="S-LAYER PROTEIN"/>
    <property type="match status" value="1"/>
</dbReference>
<keyword evidence="2" id="KW-0964">Secreted</keyword>
<dbReference type="PANTHER" id="PTHR38340">
    <property type="entry name" value="S-LAYER PROTEIN"/>
    <property type="match status" value="1"/>
</dbReference>
<protein>
    <recommendedName>
        <fullName evidence="5">Hemolysin-type calcium-binding region</fullName>
    </recommendedName>
</protein>
<comment type="subcellular location">
    <subcellularLocation>
        <location evidence="1">Secreted</location>
    </subcellularLocation>
</comment>
<dbReference type="InterPro" id="IPR011049">
    <property type="entry name" value="Serralysin-like_metalloprot_C"/>
</dbReference>
<dbReference type="InterPro" id="IPR050557">
    <property type="entry name" value="RTX_toxin/Mannuronan_C5-epim"/>
</dbReference>
<dbReference type="OrthoDB" id="423639at2"/>
<dbReference type="Pfam" id="PF00353">
    <property type="entry name" value="HemolysinCabind"/>
    <property type="match status" value="2"/>
</dbReference>
<dbReference type="PRINTS" id="PR00313">
    <property type="entry name" value="CABNDNGRPT"/>
</dbReference>
<dbReference type="SUPFAM" id="SSF51120">
    <property type="entry name" value="beta-Roll"/>
    <property type="match status" value="2"/>
</dbReference>
<dbReference type="InterPro" id="IPR018511">
    <property type="entry name" value="Hemolysin-typ_Ca-bd_CS"/>
</dbReference>
<sequence>MATIHGTSGNDYLTGTSVNDQIYGYAGNDTLIGGAGNDYLEGGSGNDRLTGGSGKDTFVLYYSGGGIDTITDFSVNDDILKINTPTISGTNTISKSSTGNDTLIGKSSKDSLAGGVDNDILTGGKNSNTLPAIQSTNSTTDVLGSTKVPSEDIRFPTPIDQSPQITVIGGGVGLPSYCSYNANTGALFYVDQQLAWLPCNLQFANNV</sequence>
<dbReference type="Proteomes" id="UP000245124">
    <property type="component" value="Unassembled WGS sequence"/>
</dbReference>
<evidence type="ECO:0008006" key="5">
    <source>
        <dbReference type="Google" id="ProtNLM"/>
    </source>
</evidence>
<dbReference type="GO" id="GO:0005576">
    <property type="term" value="C:extracellular region"/>
    <property type="evidence" value="ECO:0007669"/>
    <property type="project" value="UniProtKB-SubCell"/>
</dbReference>
<dbReference type="GO" id="GO:0005509">
    <property type="term" value="F:calcium ion binding"/>
    <property type="evidence" value="ECO:0007669"/>
    <property type="project" value="InterPro"/>
</dbReference>
<dbReference type="RefSeq" id="WP_109011094.1">
    <property type="nucleotide sequence ID" value="NZ_BDUD01000001.1"/>
</dbReference>
<evidence type="ECO:0000313" key="4">
    <source>
        <dbReference type="Proteomes" id="UP000245124"/>
    </source>
</evidence>
<organism evidence="3 4">
    <name type="scientific">Nostoc commune NIES-4072</name>
    <dbReference type="NCBI Taxonomy" id="2005467"/>
    <lineage>
        <taxon>Bacteria</taxon>
        <taxon>Bacillati</taxon>
        <taxon>Cyanobacteriota</taxon>
        <taxon>Cyanophyceae</taxon>
        <taxon>Nostocales</taxon>
        <taxon>Nostocaceae</taxon>
        <taxon>Nostoc</taxon>
    </lineage>
</organism>
<proteinExistence type="predicted"/>
<dbReference type="Gene3D" id="2.150.10.10">
    <property type="entry name" value="Serralysin-like metalloprotease, C-terminal"/>
    <property type="match status" value="1"/>
</dbReference>